<proteinExistence type="inferred from homology"/>
<accession>A0A0C1K5A8</accession>
<dbReference type="GO" id="GO:0051607">
    <property type="term" value="P:defense response to virus"/>
    <property type="evidence" value="ECO:0007669"/>
    <property type="project" value="UniProtKB-UniRule"/>
</dbReference>
<dbReference type="EMBL" id="JWIY01000001">
    <property type="protein sequence ID" value="KIC78185.1"/>
    <property type="molecule type" value="Genomic_DNA"/>
</dbReference>
<dbReference type="PANTHER" id="PTHR34405">
    <property type="entry name" value="CRISPR-ASSOCIATED ENDORIBONUCLEASE CAS2"/>
    <property type="match status" value="1"/>
</dbReference>
<dbReference type="HAMAP" id="MF_01471">
    <property type="entry name" value="Cas2"/>
    <property type="match status" value="1"/>
</dbReference>
<keyword evidence="3 9" id="KW-0540">Nuclease</keyword>
<keyword evidence="4 9" id="KW-0479">Metal-binding</keyword>
<dbReference type="GO" id="GO:0004521">
    <property type="term" value="F:RNA endonuclease activity"/>
    <property type="evidence" value="ECO:0007669"/>
    <property type="project" value="UniProtKB-UniRule"/>
</dbReference>
<evidence type="ECO:0000256" key="4">
    <source>
        <dbReference type="ARBA" id="ARBA00022723"/>
    </source>
</evidence>
<dbReference type="SUPFAM" id="SSF143430">
    <property type="entry name" value="TTP0101/SSO1404-like"/>
    <property type="match status" value="1"/>
</dbReference>
<dbReference type="RefSeq" id="WP_039676690.1">
    <property type="nucleotide sequence ID" value="NZ_JWIY01000001.1"/>
</dbReference>
<evidence type="ECO:0000256" key="1">
    <source>
        <dbReference type="ARBA" id="ARBA00001946"/>
    </source>
</evidence>
<evidence type="ECO:0000256" key="5">
    <source>
        <dbReference type="ARBA" id="ARBA00022759"/>
    </source>
</evidence>
<evidence type="ECO:0000256" key="7">
    <source>
        <dbReference type="ARBA" id="ARBA00022842"/>
    </source>
</evidence>
<dbReference type="Pfam" id="PF09827">
    <property type="entry name" value="CRISPR_Cas2"/>
    <property type="match status" value="1"/>
</dbReference>
<keyword evidence="5 9" id="KW-0255">Endonuclease</keyword>
<dbReference type="InterPro" id="IPR019199">
    <property type="entry name" value="Virulence_VapD/CRISPR_Cas2"/>
</dbReference>
<name>A0A0C1K5A8_STRCV</name>
<evidence type="ECO:0000256" key="2">
    <source>
        <dbReference type="ARBA" id="ARBA00009959"/>
    </source>
</evidence>
<dbReference type="OrthoDB" id="9798176at2"/>
<dbReference type="CDD" id="cd09725">
    <property type="entry name" value="Cas2_I_II_III"/>
    <property type="match status" value="1"/>
</dbReference>
<keyword evidence="6 9" id="KW-0378">Hydrolase</keyword>
<dbReference type="GO" id="GO:0043571">
    <property type="term" value="P:maintenance of CRISPR repeat elements"/>
    <property type="evidence" value="ECO:0007669"/>
    <property type="project" value="UniProtKB-UniRule"/>
</dbReference>
<gene>
    <name evidence="9" type="primary">cas2</name>
    <name evidence="11" type="ORF">RN79_01005</name>
</gene>
<dbReference type="Gene3D" id="3.30.70.240">
    <property type="match status" value="1"/>
</dbReference>
<dbReference type="GO" id="GO:0016787">
    <property type="term" value="F:hydrolase activity"/>
    <property type="evidence" value="ECO:0007669"/>
    <property type="project" value="UniProtKB-KW"/>
</dbReference>
<comment type="similarity">
    <text evidence="2 9 10">Belongs to the CRISPR-associated endoribonuclease Cas2 protein family.</text>
</comment>
<dbReference type="EC" id="3.1.-.-" evidence="9"/>
<keyword evidence="8 9" id="KW-0051">Antiviral defense</keyword>
<dbReference type="GO" id="GO:0046872">
    <property type="term" value="F:metal ion binding"/>
    <property type="evidence" value="ECO:0007669"/>
    <property type="project" value="UniProtKB-UniRule"/>
</dbReference>
<feature type="binding site" evidence="9">
    <location>
        <position position="8"/>
    </location>
    <ligand>
        <name>Mg(2+)</name>
        <dbReference type="ChEBI" id="CHEBI:18420"/>
        <note>catalytic</note>
    </ligand>
</feature>
<reference evidence="11 12" key="1">
    <citation type="submission" date="2014-12" db="EMBL/GenBank/DDBJ databases">
        <title>Partial genome sequence of Streptococcus constellatus KCOM 1650 (= ChDC B144).</title>
        <authorList>
            <person name="Kook J.-K."/>
            <person name="Park S.-N."/>
            <person name="Lim Y.K."/>
            <person name="Jo E."/>
        </authorList>
    </citation>
    <scope>NUCLEOTIDE SEQUENCE [LARGE SCALE GENOMIC DNA]</scope>
    <source>
        <strain evidence="11 12">KCOM 1650</strain>
    </source>
</reference>
<comment type="cofactor">
    <cofactor evidence="1 9">
        <name>Mg(2+)</name>
        <dbReference type="ChEBI" id="CHEBI:18420"/>
    </cofactor>
</comment>
<comment type="caution">
    <text evidence="11">The sequence shown here is derived from an EMBL/GenBank/DDBJ whole genome shotgun (WGS) entry which is preliminary data.</text>
</comment>
<evidence type="ECO:0000313" key="12">
    <source>
        <dbReference type="Proteomes" id="UP000031339"/>
    </source>
</evidence>
<evidence type="ECO:0000256" key="6">
    <source>
        <dbReference type="ARBA" id="ARBA00022801"/>
    </source>
</evidence>
<dbReference type="NCBIfam" id="TIGR01573">
    <property type="entry name" value="cas2"/>
    <property type="match status" value="1"/>
</dbReference>
<dbReference type="Proteomes" id="UP000031339">
    <property type="component" value="Unassembled WGS sequence"/>
</dbReference>
<sequence length="97" mass="11108">MMVLITYDVNTETAAGRKRLRYVAKLCVDYGQRVQNSVFECSVTPAEFVEIKNKLLTIIDQESDSVRFYLLGKNWQNRVETLGQDDSYDPDVGVLLL</sequence>
<evidence type="ECO:0000256" key="8">
    <source>
        <dbReference type="ARBA" id="ARBA00023118"/>
    </source>
</evidence>
<protein>
    <recommendedName>
        <fullName evidence="9">CRISPR-associated endoribonuclease Cas2</fullName>
        <ecNumber evidence="9">3.1.-.-</ecNumber>
    </recommendedName>
</protein>
<comment type="subunit">
    <text evidence="9">Homodimer, forms a heterotetramer with a Cas1 homodimer.</text>
</comment>
<evidence type="ECO:0000256" key="10">
    <source>
        <dbReference type="PIRNR" id="PIRNR032582"/>
    </source>
</evidence>
<evidence type="ECO:0000256" key="3">
    <source>
        <dbReference type="ARBA" id="ARBA00022722"/>
    </source>
</evidence>
<organism evidence="11 12">
    <name type="scientific">Streptococcus constellatus</name>
    <dbReference type="NCBI Taxonomy" id="76860"/>
    <lineage>
        <taxon>Bacteria</taxon>
        <taxon>Bacillati</taxon>
        <taxon>Bacillota</taxon>
        <taxon>Bacilli</taxon>
        <taxon>Lactobacillales</taxon>
        <taxon>Streptococcaceae</taxon>
        <taxon>Streptococcus</taxon>
        <taxon>Streptococcus anginosus group</taxon>
    </lineage>
</organism>
<evidence type="ECO:0000256" key="9">
    <source>
        <dbReference type="HAMAP-Rule" id="MF_01471"/>
    </source>
</evidence>
<dbReference type="AlphaFoldDB" id="A0A0C1K5A8"/>
<evidence type="ECO:0000313" key="11">
    <source>
        <dbReference type="EMBL" id="KIC78185.1"/>
    </source>
</evidence>
<dbReference type="InterPro" id="IPR021127">
    <property type="entry name" value="CRISPR_associated_Cas2"/>
</dbReference>
<dbReference type="PIRSF" id="PIRSF032582">
    <property type="entry name" value="Cas2"/>
    <property type="match status" value="1"/>
</dbReference>
<dbReference type="PANTHER" id="PTHR34405:SF3">
    <property type="entry name" value="CRISPR-ASSOCIATED ENDORIBONUCLEASE CAS2 3"/>
    <property type="match status" value="1"/>
</dbReference>
<keyword evidence="7 9" id="KW-0460">Magnesium</keyword>
<comment type="function">
    <text evidence="9">CRISPR (clustered regularly interspaced short palindromic repeat), is an adaptive immune system that provides protection against mobile genetic elements (viruses, transposable elements and conjugative plasmids). CRISPR clusters contain sequences complementary to antecedent mobile elements and target invading nucleic acids. CRISPR clusters are transcribed and processed into CRISPR RNA (crRNA). Functions as a ssRNA-specific endoribonuclease. Involved in the integration of spacer DNA into the CRISPR cassette.</text>
</comment>